<dbReference type="InterPro" id="IPR001394">
    <property type="entry name" value="Peptidase_C19_UCH"/>
</dbReference>
<evidence type="ECO:0000313" key="11">
    <source>
        <dbReference type="EMBL" id="CAK9088250.1"/>
    </source>
</evidence>
<organism evidence="11 12">
    <name type="scientific">Durusdinium trenchii</name>
    <dbReference type="NCBI Taxonomy" id="1381693"/>
    <lineage>
        <taxon>Eukaryota</taxon>
        <taxon>Sar</taxon>
        <taxon>Alveolata</taxon>
        <taxon>Dinophyceae</taxon>
        <taxon>Suessiales</taxon>
        <taxon>Symbiodiniaceae</taxon>
        <taxon>Durusdinium</taxon>
    </lineage>
</organism>
<comment type="caution">
    <text evidence="11">The sequence shown here is derived from an EMBL/GenBank/DDBJ whole genome shotgun (WGS) entry which is preliminary data.</text>
</comment>
<dbReference type="InterPro" id="IPR028889">
    <property type="entry name" value="USP"/>
</dbReference>
<dbReference type="SUPFAM" id="SSF143791">
    <property type="entry name" value="DUSP-like"/>
    <property type="match status" value="1"/>
</dbReference>
<dbReference type="PROSITE" id="PS51283">
    <property type="entry name" value="DUSP"/>
    <property type="match status" value="1"/>
</dbReference>
<feature type="domain" description="USP" evidence="9">
    <location>
        <begin position="311"/>
        <end position="940"/>
    </location>
</feature>
<dbReference type="InterPro" id="IPR038765">
    <property type="entry name" value="Papain-like_cys_pep_sf"/>
</dbReference>
<evidence type="ECO:0000256" key="2">
    <source>
        <dbReference type="ARBA" id="ARBA00009085"/>
    </source>
</evidence>
<keyword evidence="5 7" id="KW-0378">Hydrolase</keyword>
<feature type="region of interest" description="Disordered" evidence="8">
    <location>
        <begin position="84"/>
        <end position="109"/>
    </location>
</feature>
<dbReference type="SMART" id="SM00695">
    <property type="entry name" value="DUSP"/>
    <property type="match status" value="1"/>
</dbReference>
<dbReference type="InterPro" id="IPR006615">
    <property type="entry name" value="Pept_C19_DUSP"/>
</dbReference>
<comment type="similarity">
    <text evidence="2 7">Belongs to the peptidase C19 family.</text>
</comment>
<evidence type="ECO:0000256" key="4">
    <source>
        <dbReference type="ARBA" id="ARBA00022786"/>
    </source>
</evidence>
<dbReference type="SUPFAM" id="SSF54001">
    <property type="entry name" value="Cysteine proteinases"/>
    <property type="match status" value="1"/>
</dbReference>
<keyword evidence="4 7" id="KW-0833">Ubl conjugation pathway</keyword>
<dbReference type="Gene3D" id="3.30.2230.10">
    <property type="entry name" value="DUSP-like"/>
    <property type="match status" value="1"/>
</dbReference>
<evidence type="ECO:0000256" key="1">
    <source>
        <dbReference type="ARBA" id="ARBA00000707"/>
    </source>
</evidence>
<keyword evidence="12" id="KW-1185">Reference proteome</keyword>
<dbReference type="InterPro" id="IPR050185">
    <property type="entry name" value="Ub_carboxyl-term_hydrolase"/>
</dbReference>
<dbReference type="PROSITE" id="PS50235">
    <property type="entry name" value="USP_3"/>
    <property type="match status" value="1"/>
</dbReference>
<dbReference type="Pfam" id="PF00443">
    <property type="entry name" value="UCH"/>
    <property type="match status" value="1"/>
</dbReference>
<accession>A0ABP0QK94</accession>
<gene>
    <name evidence="11" type="ORF">CCMP2556_LOCUS42577</name>
</gene>
<keyword evidence="3 7" id="KW-0645">Protease</keyword>
<reference evidence="11 12" key="1">
    <citation type="submission" date="2024-02" db="EMBL/GenBank/DDBJ databases">
        <authorList>
            <person name="Chen Y."/>
            <person name="Shah S."/>
            <person name="Dougan E. K."/>
            <person name="Thang M."/>
            <person name="Chan C."/>
        </authorList>
    </citation>
    <scope>NUCLEOTIDE SEQUENCE [LARGE SCALE GENOMIC DNA]</scope>
</reference>
<feature type="compositionally biased region" description="Low complexity" evidence="8">
    <location>
        <begin position="86"/>
        <end position="103"/>
    </location>
</feature>
<evidence type="ECO:0000313" key="12">
    <source>
        <dbReference type="Proteomes" id="UP001642484"/>
    </source>
</evidence>
<dbReference type="Gene3D" id="3.10.20.90">
    <property type="entry name" value="Phosphatidylinositol 3-kinase Catalytic Subunit, Chain A, domain 1"/>
    <property type="match status" value="1"/>
</dbReference>
<dbReference type="Pfam" id="PF06337">
    <property type="entry name" value="DUSP"/>
    <property type="match status" value="1"/>
</dbReference>
<dbReference type="Proteomes" id="UP001642484">
    <property type="component" value="Unassembled WGS sequence"/>
</dbReference>
<dbReference type="InterPro" id="IPR035927">
    <property type="entry name" value="DUSP-like_sf"/>
</dbReference>
<dbReference type="PROSITE" id="PS00973">
    <property type="entry name" value="USP_2"/>
    <property type="match status" value="1"/>
</dbReference>
<dbReference type="Gene3D" id="3.90.70.10">
    <property type="entry name" value="Cysteine proteinases"/>
    <property type="match status" value="2"/>
</dbReference>
<sequence>MVEMPDGHAPQPAPEPVSPVEEYKQLEPLINEPLKAGSSYFLVNQRWYMEWLQWVGAPSVQSPQMRPADPPLEGDDFPLLGSISASQESTSTTRRTRQRTGSWTKDRPGQIDNTALLEEGSASKIKRSLDEHNDYRIIPEGAWDLLFGWYGGGPPIKRRAITRPSGSVQVELYGINLKVYRSTDLQGSPYEHNESKSSTIGQLKATLCADLGLDESKVRIWDYFNEKLFALLESHLDDTLESQRINVEGNFILLQEQLPDGTWENLDDAQTTPDPYAATSSTGGYGLSSSSYYNTSADVATVGQPIQKGVVGLQNLGNTCFMNSSLQCLSNIPQLREFFLEGKYKENLNRNAHKTEGKLAESFANLLEVMWKPNTTKVAPRNFKWQVGQFAEQFSGYGQQDSMELIEYVLDGLKEDCNEIHGRKPYIELKEADGRPDEEVAAEALHAYHARSKSKVDDLFVGLFKSVVRCPDPECGRTSVTFDPFLSAKLSLSSSAEQRQMALDMVVVREGDAEGANQFQQVTVKVNKEASVKELIEVAAEKVGAGLKAANCILVEVWNGKVYKWFEESTSVDTIRSEDKLLLSEVPDARPFFKSGEQRWGPPSALNSPDEDMGPALASSVSHSLSHLRLKSDGLTPEMDLPGYIYIYIHPACILDDPSSSSTSSFGVVLHHRKSSASHYVSYIGVPLLMTISKDATVQMLYKQVEQNLKRLYDLDVAVDWKIFRDNNKYSYINDDPQLDRESDQRLQPVNKESRLQFVIEWQDNDLPETLLQEPWSSKCSATADEVDLTHLLQMFVQEEKLSSEDAWYCNRCKEHKEALKKLEFHHCPPVLVLQLKRFQYTRWSRERLDNAVAFPLENLDLTPYCTASSRKTSKVTPVYDLAAVSKHIGSLSGGHYVAFSRSSIDGEWYHFDDSTVRGCTEEEVASDKVGAYVLFYIRRDHRPELFDSKVAD</sequence>
<proteinExistence type="inferred from homology"/>
<feature type="region of interest" description="Disordered" evidence="8">
    <location>
        <begin position="594"/>
        <end position="616"/>
    </location>
</feature>
<protein>
    <recommendedName>
        <fullName evidence="7">Ubiquitin carboxyl-terminal hydrolase</fullName>
        <ecNumber evidence="7">3.4.19.12</ecNumber>
    </recommendedName>
</protein>
<evidence type="ECO:0000256" key="5">
    <source>
        <dbReference type="ARBA" id="ARBA00022801"/>
    </source>
</evidence>
<dbReference type="PANTHER" id="PTHR21646">
    <property type="entry name" value="UBIQUITIN CARBOXYL-TERMINAL HYDROLASE"/>
    <property type="match status" value="1"/>
</dbReference>
<dbReference type="PROSITE" id="PS00972">
    <property type="entry name" value="USP_1"/>
    <property type="match status" value="1"/>
</dbReference>
<evidence type="ECO:0000256" key="6">
    <source>
        <dbReference type="ARBA" id="ARBA00022807"/>
    </source>
</evidence>
<evidence type="ECO:0000259" key="10">
    <source>
        <dbReference type="PROSITE" id="PS51283"/>
    </source>
</evidence>
<feature type="domain" description="DUSP" evidence="10">
    <location>
        <begin position="11"/>
        <end position="162"/>
    </location>
</feature>
<dbReference type="EC" id="3.4.19.12" evidence="7"/>
<evidence type="ECO:0000256" key="8">
    <source>
        <dbReference type="SAM" id="MobiDB-lite"/>
    </source>
</evidence>
<dbReference type="Pfam" id="PF14533">
    <property type="entry name" value="USP7_C2"/>
    <property type="match status" value="1"/>
</dbReference>
<evidence type="ECO:0000256" key="3">
    <source>
        <dbReference type="ARBA" id="ARBA00022670"/>
    </source>
</evidence>
<dbReference type="PANTHER" id="PTHR21646:SF24">
    <property type="entry name" value="UBIQUITIN CARBOXYL-TERMINAL HYDROLASE"/>
    <property type="match status" value="1"/>
</dbReference>
<keyword evidence="6 7" id="KW-0788">Thiol protease</keyword>
<dbReference type="InterPro" id="IPR018200">
    <property type="entry name" value="USP_CS"/>
</dbReference>
<comment type="catalytic activity">
    <reaction evidence="1 7">
        <text>Thiol-dependent hydrolysis of ester, thioester, amide, peptide and isopeptide bonds formed by the C-terminal Gly of ubiquitin (a 76-residue protein attached to proteins as an intracellular targeting signal).</text>
        <dbReference type="EC" id="3.4.19.12"/>
    </reaction>
</comment>
<dbReference type="InterPro" id="IPR029346">
    <property type="entry name" value="USP_C"/>
</dbReference>
<evidence type="ECO:0000256" key="7">
    <source>
        <dbReference type="RuleBase" id="RU366025"/>
    </source>
</evidence>
<dbReference type="EMBL" id="CAXAMN010024617">
    <property type="protein sequence ID" value="CAK9088250.1"/>
    <property type="molecule type" value="Genomic_DNA"/>
</dbReference>
<evidence type="ECO:0000259" key="9">
    <source>
        <dbReference type="PROSITE" id="PS50235"/>
    </source>
</evidence>
<name>A0ABP0QK94_9DINO</name>